<keyword evidence="2" id="KW-1185">Reference proteome</keyword>
<gene>
    <name evidence="1" type="ORF">JYE49_03470</name>
</gene>
<evidence type="ECO:0000313" key="2">
    <source>
        <dbReference type="Proteomes" id="UP000682782"/>
    </source>
</evidence>
<proteinExistence type="predicted"/>
<accession>A0AC61MXQ8</accession>
<evidence type="ECO:0000313" key="1">
    <source>
        <dbReference type="EMBL" id="QUC67779.1"/>
    </source>
</evidence>
<sequence length="603" mass="67769">MKCPECGQWNRASMPHCIKCGAPLNIDGASKLQWKNTLKDSGPSTAYLRADEFGQVDSTPDARDQLAGEMQELKKRKHEGAERQRRLSKKTASRPEPEVIVTDDSSEYTRRVRRVEEPVTAIRVQPVSRNEKARREQSEIWNRVRFMDENGAFVESHTYDPVPAGGYGYSQGTGSWHLAGPLSKNIAPAPEKKKGILKILLMLLVVALLGAGGYFGYRYLASQDRPDYNKDAIITASLLDDLPAHTILIPGEEGTTIYVRELHASYVVMDGFATIVVADHTWYDNLEGALEETMDVTMTPFLKTASGKQTPLPLITYPITIPISPISLESPEGLYKEVSTTMYSIKFTVRPDSRITINDQDYSDIVNDETGEVVYNATVQPIGINPYVIKVRSRYCRENTINVTLYREKQEIPLDLAVGTIGSTDKNVMRVTATTLPGSEVHILSDYSDFDITELDTTGKFSFIAIFKEVGENTITITSSREGMRTSVVNHKVYYVPRPEEYTPKAWSLSPEGYSELLNNIKVRADKHQIYVVMGTVKDIINEKPLRVVINTSEDGKSQPVVVECPEQSKFHWEKGKYYRIFADVSGVYDNMPVLIARYSYIK</sequence>
<dbReference type="Proteomes" id="UP000682782">
    <property type="component" value="Chromosome"/>
</dbReference>
<dbReference type="EMBL" id="CP068393">
    <property type="protein sequence ID" value="QUC67779.1"/>
    <property type="molecule type" value="Genomic_DNA"/>
</dbReference>
<name>A0AC61MXQ8_9FIRM</name>
<protein>
    <submittedName>
        <fullName evidence="1">Zinc ribbon domain-containing protein</fullName>
    </submittedName>
</protein>
<reference evidence="1" key="1">
    <citation type="submission" date="2021-01" db="EMBL/GenBank/DDBJ databases">
        <title>Complete genome sequence of Clostridiales bacterium R-7.</title>
        <authorList>
            <person name="Mahoney-Kurpe S.C."/>
            <person name="Palevich N."/>
            <person name="Koike S."/>
            <person name="Moon C.D."/>
            <person name="Attwood G.T."/>
        </authorList>
    </citation>
    <scope>NUCLEOTIDE SEQUENCE</scope>
    <source>
        <strain evidence="1">R-7</strain>
    </source>
</reference>
<organism evidence="1 2">
    <name type="scientific">Aristaeella hokkaidonensis</name>
    <dbReference type="NCBI Taxonomy" id="3046382"/>
    <lineage>
        <taxon>Bacteria</taxon>
        <taxon>Bacillati</taxon>
        <taxon>Bacillota</taxon>
        <taxon>Clostridia</taxon>
        <taxon>Eubacteriales</taxon>
        <taxon>Aristaeellaceae</taxon>
        <taxon>Aristaeella</taxon>
    </lineage>
</organism>